<feature type="compositionally biased region" description="Basic and acidic residues" evidence="1">
    <location>
        <begin position="41"/>
        <end position="50"/>
    </location>
</feature>
<evidence type="ECO:0000313" key="2">
    <source>
        <dbReference type="EMBL" id="RCN51582.1"/>
    </source>
</evidence>
<feature type="region of interest" description="Disordered" evidence="1">
    <location>
        <begin position="1"/>
        <end position="113"/>
    </location>
</feature>
<dbReference type="AlphaFoldDB" id="A0A368H4Q0"/>
<reference evidence="2 3" key="1">
    <citation type="submission" date="2014-10" db="EMBL/GenBank/DDBJ databases">
        <title>Draft genome of the hookworm Ancylostoma caninum.</title>
        <authorList>
            <person name="Mitreva M."/>
        </authorList>
    </citation>
    <scope>NUCLEOTIDE SEQUENCE [LARGE SCALE GENOMIC DNA]</scope>
    <source>
        <strain evidence="2 3">Baltimore</strain>
    </source>
</reference>
<protein>
    <submittedName>
        <fullName evidence="2">Uncharacterized protein</fullName>
    </submittedName>
</protein>
<organism evidence="2 3">
    <name type="scientific">Ancylostoma caninum</name>
    <name type="common">Dog hookworm</name>
    <dbReference type="NCBI Taxonomy" id="29170"/>
    <lineage>
        <taxon>Eukaryota</taxon>
        <taxon>Metazoa</taxon>
        <taxon>Ecdysozoa</taxon>
        <taxon>Nematoda</taxon>
        <taxon>Chromadorea</taxon>
        <taxon>Rhabditida</taxon>
        <taxon>Rhabditina</taxon>
        <taxon>Rhabditomorpha</taxon>
        <taxon>Strongyloidea</taxon>
        <taxon>Ancylostomatidae</taxon>
        <taxon>Ancylostomatinae</taxon>
        <taxon>Ancylostoma</taxon>
    </lineage>
</organism>
<proteinExistence type="predicted"/>
<accession>A0A368H4Q0</accession>
<dbReference type="EMBL" id="JOJR01000012">
    <property type="protein sequence ID" value="RCN51582.1"/>
    <property type="molecule type" value="Genomic_DNA"/>
</dbReference>
<feature type="compositionally biased region" description="Polar residues" evidence="1">
    <location>
        <begin position="102"/>
        <end position="113"/>
    </location>
</feature>
<comment type="caution">
    <text evidence="2">The sequence shown here is derived from an EMBL/GenBank/DDBJ whole genome shotgun (WGS) entry which is preliminary data.</text>
</comment>
<keyword evidence="3" id="KW-1185">Reference proteome</keyword>
<sequence>MAETPKRTTKQPLKSVNAMPPKPAVERPKKERKPLYVPPPPKERKEKEVKTSTPLSKGGEKNIDTPNVSRIDETPVRQVKAKTQFPTSSFAGGKPLPKTRSSHSSATKLNGTAASEIPNAEKLQRLRFATRAFDAICVMIARSEAQRERVRLQLEEANEKLGTWSALFMVTSNSLRRPSPIF</sequence>
<dbReference type="Proteomes" id="UP000252519">
    <property type="component" value="Unassembled WGS sequence"/>
</dbReference>
<dbReference type="STRING" id="29170.A0A368H4Q0"/>
<name>A0A368H4Q0_ANCCA</name>
<evidence type="ECO:0000256" key="1">
    <source>
        <dbReference type="SAM" id="MobiDB-lite"/>
    </source>
</evidence>
<evidence type="ECO:0000313" key="3">
    <source>
        <dbReference type="Proteomes" id="UP000252519"/>
    </source>
</evidence>
<dbReference type="OrthoDB" id="10436217at2759"/>
<gene>
    <name evidence="2" type="ORF">ANCCAN_02249</name>
</gene>